<dbReference type="Pfam" id="PF02591">
    <property type="entry name" value="Zn_ribbon_9"/>
    <property type="match status" value="1"/>
</dbReference>
<name>A0ABV6YKA0_UNCEI</name>
<sequence>MSDRVLKLAALQDLELMIREAEDPASKENEEALGFPMQGLEKLEKDRDRLVGQIPKKDLRIFQRIRRRYERVVVPVVSRICLGCFQELPTSRTRSLEEDAALPTCESCGRILYWL</sequence>
<evidence type="ECO:0000313" key="2">
    <source>
        <dbReference type="EMBL" id="MFC1572752.1"/>
    </source>
</evidence>
<dbReference type="EMBL" id="JBHPKH010000036">
    <property type="protein sequence ID" value="MFC1572752.1"/>
    <property type="molecule type" value="Genomic_DNA"/>
</dbReference>
<dbReference type="Gene3D" id="1.10.287.1490">
    <property type="match status" value="1"/>
</dbReference>
<protein>
    <submittedName>
        <fullName evidence="2">C4-type zinc ribbon domain-containing protein</fullName>
    </submittedName>
</protein>
<evidence type="ECO:0000313" key="3">
    <source>
        <dbReference type="Proteomes" id="UP001593833"/>
    </source>
</evidence>
<feature type="domain" description="C4-type zinc ribbon" evidence="1">
    <location>
        <begin position="81"/>
        <end position="112"/>
    </location>
</feature>
<gene>
    <name evidence="2" type="ORF">ACFL6M_04045</name>
</gene>
<dbReference type="InterPro" id="IPR003743">
    <property type="entry name" value="Zf-RING_7"/>
</dbReference>
<dbReference type="Proteomes" id="UP001593833">
    <property type="component" value="Unassembled WGS sequence"/>
</dbReference>
<accession>A0ABV6YKA0</accession>
<proteinExistence type="predicted"/>
<keyword evidence="3" id="KW-1185">Reference proteome</keyword>
<reference evidence="2 3" key="1">
    <citation type="submission" date="2024-09" db="EMBL/GenBank/DDBJ databases">
        <authorList>
            <person name="D'Angelo T."/>
        </authorList>
    </citation>
    <scope>NUCLEOTIDE SEQUENCE [LARGE SCALE GENOMIC DNA]</scope>
    <source>
        <strain evidence="2">SAG AM-320-E07</strain>
    </source>
</reference>
<organism evidence="2 3">
    <name type="scientific">Eiseniibacteriota bacterium</name>
    <dbReference type="NCBI Taxonomy" id="2212470"/>
    <lineage>
        <taxon>Bacteria</taxon>
        <taxon>Candidatus Eiseniibacteriota</taxon>
    </lineage>
</organism>
<evidence type="ECO:0000259" key="1">
    <source>
        <dbReference type="Pfam" id="PF02591"/>
    </source>
</evidence>
<comment type="caution">
    <text evidence="2">The sequence shown here is derived from an EMBL/GenBank/DDBJ whole genome shotgun (WGS) entry which is preliminary data.</text>
</comment>